<evidence type="ECO:0000313" key="1">
    <source>
        <dbReference type="EMBL" id="SVE55576.1"/>
    </source>
</evidence>
<sequence length="69" mass="7341">VNQTRILRVIARLNIGGPARHVILLSARIDPARYSTLLVTGHEAPSEGNMSSLAKSVAVEPRIVAGLGR</sequence>
<dbReference type="EMBL" id="UINC01225483">
    <property type="protein sequence ID" value="SVE55576.1"/>
    <property type="molecule type" value="Genomic_DNA"/>
</dbReference>
<proteinExistence type="predicted"/>
<protein>
    <submittedName>
        <fullName evidence="1">Uncharacterized protein</fullName>
    </submittedName>
</protein>
<accession>A0A383EFE1</accession>
<name>A0A383EFE1_9ZZZZ</name>
<dbReference type="AlphaFoldDB" id="A0A383EFE1"/>
<reference evidence="1" key="1">
    <citation type="submission" date="2018-05" db="EMBL/GenBank/DDBJ databases">
        <authorList>
            <person name="Lanie J.A."/>
            <person name="Ng W.-L."/>
            <person name="Kazmierczak K.M."/>
            <person name="Andrzejewski T.M."/>
            <person name="Davidsen T.M."/>
            <person name="Wayne K.J."/>
            <person name="Tettelin H."/>
            <person name="Glass J.I."/>
            <person name="Rusch D."/>
            <person name="Podicherti R."/>
            <person name="Tsui H.-C.T."/>
            <person name="Winkler M.E."/>
        </authorList>
    </citation>
    <scope>NUCLEOTIDE SEQUENCE</scope>
</reference>
<feature type="non-terminal residue" evidence="1">
    <location>
        <position position="69"/>
    </location>
</feature>
<organism evidence="1">
    <name type="scientific">marine metagenome</name>
    <dbReference type="NCBI Taxonomy" id="408172"/>
    <lineage>
        <taxon>unclassified sequences</taxon>
        <taxon>metagenomes</taxon>
        <taxon>ecological metagenomes</taxon>
    </lineage>
</organism>
<gene>
    <name evidence="1" type="ORF">METZ01_LOCUS508430</name>
</gene>
<feature type="non-terminal residue" evidence="1">
    <location>
        <position position="1"/>
    </location>
</feature>